<dbReference type="InterPro" id="IPR006175">
    <property type="entry name" value="YjgF/YER057c/UK114"/>
</dbReference>
<dbReference type="GO" id="GO:0005829">
    <property type="term" value="C:cytosol"/>
    <property type="evidence" value="ECO:0007669"/>
    <property type="project" value="TreeGrafter"/>
</dbReference>
<dbReference type="GO" id="GO:0019239">
    <property type="term" value="F:deaminase activity"/>
    <property type="evidence" value="ECO:0007669"/>
    <property type="project" value="TreeGrafter"/>
</dbReference>
<dbReference type="AlphaFoldDB" id="D2PS29"/>
<dbReference type="PANTHER" id="PTHR11803">
    <property type="entry name" value="2-IMINOBUTANOATE/2-IMINOPROPANOATE DEAMINASE RIDA"/>
    <property type="match status" value="1"/>
</dbReference>
<dbReference type="RefSeq" id="WP_012919709.1">
    <property type="nucleotide sequence ID" value="NC_013729.1"/>
</dbReference>
<keyword evidence="3" id="KW-1185">Reference proteome</keyword>
<dbReference type="HOGENOM" id="CLU_100715_4_2_11"/>
<accession>D2PS29</accession>
<dbReference type="SUPFAM" id="SSF55298">
    <property type="entry name" value="YjgF-like"/>
    <property type="match status" value="1"/>
</dbReference>
<proteinExistence type="inferred from homology"/>
<protein>
    <submittedName>
        <fullName evidence="2">Endoribonuclease L-PSP</fullName>
    </submittedName>
</protein>
<sequence>MANHFNPPGMWAPNGRAFNQGVVQPEGRVIHVTGQVAWDENSNVVGPGDAGAQLEKSLDNVRGILGQVGGTLADIVSMTVYFLNREDLPAIQQARSRALPAATAPASILIQVAGLVTPDLLVEVVPIAVVPLDRFRDPV</sequence>
<reference evidence="2 3" key="2">
    <citation type="journal article" date="2010" name="Stand. Genomic Sci.">
        <title>Complete genome sequence of Kribbella flavida type strain (IFO 14399).</title>
        <authorList>
            <person name="Pukall R."/>
            <person name="Lapidus A."/>
            <person name="Glavina Del Rio T."/>
            <person name="Copeland A."/>
            <person name="Tice H."/>
            <person name="Cheng J.-F."/>
            <person name="Lucas S."/>
            <person name="Chen F."/>
            <person name="Nolan M."/>
            <person name="LaButti K."/>
            <person name="Pati A."/>
            <person name="Ivanova N."/>
            <person name="Mavrommatis K."/>
            <person name="Mikhailova N."/>
            <person name="Pitluck S."/>
            <person name="Bruce D."/>
            <person name="Goodwin L."/>
            <person name="Land M."/>
            <person name="Hauser L."/>
            <person name="Chang Y.-J."/>
            <person name="Jeffries C.D."/>
            <person name="Chen A."/>
            <person name="Palaniappan K."/>
            <person name="Chain P."/>
            <person name="Rohde M."/>
            <person name="Goeker M."/>
            <person name="Bristow J."/>
            <person name="Eisen J.A."/>
            <person name="Markowitz V."/>
            <person name="Hugenholtz P."/>
            <person name="Kyrpides N.C."/>
            <person name="Klenk H.-P."/>
            <person name="Brettin T."/>
        </authorList>
    </citation>
    <scope>NUCLEOTIDE SEQUENCE [LARGE SCALE GENOMIC DNA]</scope>
    <source>
        <strain evidence="3">DSM 17836 / JCM 10339 / NBRC 14399</strain>
    </source>
</reference>
<dbReference type="Pfam" id="PF01042">
    <property type="entry name" value="Ribonuc_L-PSP"/>
    <property type="match status" value="1"/>
</dbReference>
<gene>
    <name evidence="2" type="ordered locus">Kfla_2070</name>
</gene>
<dbReference type="InterPro" id="IPR035959">
    <property type="entry name" value="RutC-like_sf"/>
</dbReference>
<dbReference type="PANTHER" id="PTHR11803:SF58">
    <property type="entry name" value="PROTEIN HMF1-RELATED"/>
    <property type="match status" value="1"/>
</dbReference>
<dbReference type="STRING" id="479435.Kfla_2070"/>
<dbReference type="Proteomes" id="UP000007967">
    <property type="component" value="Chromosome"/>
</dbReference>
<organism evidence="2 3">
    <name type="scientific">Kribbella flavida (strain DSM 17836 / JCM 10339 / NBRC 14399)</name>
    <dbReference type="NCBI Taxonomy" id="479435"/>
    <lineage>
        <taxon>Bacteria</taxon>
        <taxon>Bacillati</taxon>
        <taxon>Actinomycetota</taxon>
        <taxon>Actinomycetes</taxon>
        <taxon>Propionibacteriales</taxon>
        <taxon>Kribbellaceae</taxon>
        <taxon>Kribbella</taxon>
    </lineage>
</organism>
<dbReference type="eggNOG" id="COG0251">
    <property type="taxonomic scope" value="Bacteria"/>
</dbReference>
<dbReference type="EMBL" id="CP001736">
    <property type="protein sequence ID" value="ADB31153.1"/>
    <property type="molecule type" value="Genomic_DNA"/>
</dbReference>
<dbReference type="Gene3D" id="3.30.1330.40">
    <property type="entry name" value="RutC-like"/>
    <property type="match status" value="1"/>
</dbReference>
<dbReference type="KEGG" id="kfl:Kfla_2070"/>
<dbReference type="CDD" id="cd00448">
    <property type="entry name" value="YjgF_YER057c_UK114_family"/>
    <property type="match status" value="1"/>
</dbReference>
<evidence type="ECO:0000256" key="1">
    <source>
        <dbReference type="ARBA" id="ARBA00010552"/>
    </source>
</evidence>
<name>D2PS29_KRIFD</name>
<reference evidence="3" key="1">
    <citation type="submission" date="2009-09" db="EMBL/GenBank/DDBJ databases">
        <title>The complete genome of Kribbella flavida DSM 17836.</title>
        <authorList>
            <consortium name="US DOE Joint Genome Institute (JGI-PGF)"/>
            <person name="Lucas S."/>
            <person name="Copeland A."/>
            <person name="Lapidus A."/>
            <person name="Glavina del Rio T."/>
            <person name="Dalin E."/>
            <person name="Tice H."/>
            <person name="Bruce D."/>
            <person name="Goodwin L."/>
            <person name="Pitluck S."/>
            <person name="Kyrpides N."/>
            <person name="Mavromatis K."/>
            <person name="Ivanova N."/>
            <person name="Saunders E."/>
            <person name="Brettin T."/>
            <person name="Detter J.C."/>
            <person name="Han C."/>
            <person name="Larimer F."/>
            <person name="Land M."/>
            <person name="Hauser L."/>
            <person name="Markowitz V."/>
            <person name="Cheng J.-F."/>
            <person name="Hugenholtz P."/>
            <person name="Woyke T."/>
            <person name="Wu D."/>
            <person name="Pukall R."/>
            <person name="Klenk H.-P."/>
            <person name="Eisen J.A."/>
        </authorList>
    </citation>
    <scope>NUCLEOTIDE SEQUENCE [LARGE SCALE GENOMIC DNA]</scope>
    <source>
        <strain evidence="3">DSM 17836 / JCM 10339 / NBRC 14399</strain>
    </source>
</reference>
<evidence type="ECO:0000313" key="3">
    <source>
        <dbReference type="Proteomes" id="UP000007967"/>
    </source>
</evidence>
<evidence type="ECO:0000313" key="2">
    <source>
        <dbReference type="EMBL" id="ADB31153.1"/>
    </source>
</evidence>
<comment type="similarity">
    <text evidence="1">Belongs to the RutC family.</text>
</comment>